<dbReference type="InterPro" id="IPR000653">
    <property type="entry name" value="DegT/StrS_aminotransferase"/>
</dbReference>
<protein>
    <submittedName>
        <fullName evidence="2">DegT/DnrJ/EryC1/StrS aminotransferase family protein</fullName>
    </submittedName>
</protein>
<dbReference type="InterPro" id="IPR015424">
    <property type="entry name" value="PyrdxlP-dep_Trfase"/>
</dbReference>
<name>A0A1Y5T0I9_9RHOB</name>
<evidence type="ECO:0000313" key="3">
    <source>
        <dbReference type="Proteomes" id="UP000193827"/>
    </source>
</evidence>
<dbReference type="InterPro" id="IPR015421">
    <property type="entry name" value="PyrdxlP-dep_Trfase_major"/>
</dbReference>
<organism evidence="2 3">
    <name type="scientific">Roseovarius litorisediminis</name>
    <dbReference type="NCBI Taxonomy" id="1312363"/>
    <lineage>
        <taxon>Bacteria</taxon>
        <taxon>Pseudomonadati</taxon>
        <taxon>Pseudomonadota</taxon>
        <taxon>Alphaproteobacteria</taxon>
        <taxon>Rhodobacterales</taxon>
        <taxon>Roseobacteraceae</taxon>
        <taxon>Roseovarius</taxon>
    </lineage>
</organism>
<dbReference type="GO" id="GO:0008483">
    <property type="term" value="F:transaminase activity"/>
    <property type="evidence" value="ECO:0007669"/>
    <property type="project" value="UniProtKB-KW"/>
</dbReference>
<keyword evidence="3" id="KW-1185">Reference proteome</keyword>
<dbReference type="Pfam" id="PF01041">
    <property type="entry name" value="DegT_DnrJ_EryC1"/>
    <property type="match status" value="1"/>
</dbReference>
<evidence type="ECO:0000313" key="2">
    <source>
        <dbReference type="EMBL" id="SLN53172.1"/>
    </source>
</evidence>
<evidence type="ECO:0000256" key="1">
    <source>
        <dbReference type="RuleBase" id="RU004508"/>
    </source>
</evidence>
<reference evidence="2 3" key="1">
    <citation type="submission" date="2017-03" db="EMBL/GenBank/DDBJ databases">
        <authorList>
            <person name="Afonso C.L."/>
            <person name="Miller P.J."/>
            <person name="Scott M.A."/>
            <person name="Spackman E."/>
            <person name="Goraichik I."/>
            <person name="Dimitrov K.M."/>
            <person name="Suarez D.L."/>
            <person name="Swayne D.E."/>
        </authorList>
    </citation>
    <scope>NUCLEOTIDE SEQUENCE [LARGE SCALE GENOMIC DNA]</scope>
    <source>
        <strain evidence="2 3">CECT 8287</strain>
    </source>
</reference>
<sequence length="374" mass="40921">MPTASRLDHVESDMSAAITAFPQDNPVEGPRMVSFVERKTLDMSRLARFLEGADTFNRWANRGPAWHALSQAYQTHFRKLQGKRVVPCANGGIALEALAALHEVRAGRRLRWVVSAFSFANTGRGTLADAIKVDCDPDGVLSLSALEGLDPNSFDGLIVTNPFGLMTDFSAFAAWQHKTGKPMLIDNAAGISPDVPDLPDQAFSLHHTKPYGFGEGGLAVVSEDDFEPFLRLLEYTPLPDGEAPYWVNNGKLSELSAASHLMRLETQPEWAPLYAEQASRIDSIAESTVLKTLIKSNTPAMSRPYLAPFPIPVSVLPNKFVVLGKYYKPLEDSPNARSIYDHVINIPTNPGLSKLSREQIADVLSGVLARARPT</sequence>
<keyword evidence="2" id="KW-0808">Transferase</keyword>
<keyword evidence="1" id="KW-0663">Pyridoxal phosphate</keyword>
<comment type="similarity">
    <text evidence="1">Belongs to the DegT/DnrJ/EryC1 family.</text>
</comment>
<keyword evidence="2" id="KW-0032">Aminotransferase</keyword>
<accession>A0A1Y5T0I9</accession>
<proteinExistence type="inferred from homology"/>
<dbReference type="AlphaFoldDB" id="A0A1Y5T0I9"/>
<dbReference type="Proteomes" id="UP000193827">
    <property type="component" value="Unassembled WGS sequence"/>
</dbReference>
<dbReference type="EMBL" id="FWFL01000007">
    <property type="protein sequence ID" value="SLN53172.1"/>
    <property type="molecule type" value="Genomic_DNA"/>
</dbReference>
<gene>
    <name evidence="2" type="ORF">PEL8287_02839</name>
</gene>
<dbReference type="Gene3D" id="3.40.640.10">
    <property type="entry name" value="Type I PLP-dependent aspartate aminotransferase-like (Major domain)"/>
    <property type="match status" value="1"/>
</dbReference>
<dbReference type="SUPFAM" id="SSF53383">
    <property type="entry name" value="PLP-dependent transferases"/>
    <property type="match status" value="1"/>
</dbReference>